<name>A0A9X3REY1_9BACL</name>
<dbReference type="SUPFAM" id="SSF56091">
    <property type="entry name" value="DNA ligase/mRNA capping enzyme, catalytic domain"/>
    <property type="match status" value="1"/>
</dbReference>
<dbReference type="GO" id="GO:0006310">
    <property type="term" value="P:DNA recombination"/>
    <property type="evidence" value="ECO:0007669"/>
    <property type="project" value="InterPro"/>
</dbReference>
<dbReference type="PROSITE" id="PS00333">
    <property type="entry name" value="DNA_LIGASE_A2"/>
    <property type="match status" value="1"/>
</dbReference>
<dbReference type="InterPro" id="IPR016059">
    <property type="entry name" value="DNA_ligase_ATP-dep_CS"/>
</dbReference>
<dbReference type="InterPro" id="IPR014145">
    <property type="entry name" value="LigD_pol_dom"/>
</dbReference>
<dbReference type="GO" id="GO:0003910">
    <property type="term" value="F:DNA ligase (ATP) activity"/>
    <property type="evidence" value="ECO:0007669"/>
    <property type="project" value="UniProtKB-EC"/>
</dbReference>
<comment type="caution">
    <text evidence="4">The sequence shown here is derived from an EMBL/GenBank/DDBJ whole genome shotgun (WGS) entry which is preliminary data.</text>
</comment>
<dbReference type="InterPro" id="IPR052171">
    <property type="entry name" value="NHEJ_LigD"/>
</dbReference>
<dbReference type="PANTHER" id="PTHR42705:SF2">
    <property type="entry name" value="BIFUNCTIONAL NON-HOMOLOGOUS END JOINING PROTEIN LIGD"/>
    <property type="match status" value="1"/>
</dbReference>
<dbReference type="NCBIfam" id="TIGR02776">
    <property type="entry name" value="NHEJ_ligase_prk"/>
    <property type="match status" value="1"/>
</dbReference>
<dbReference type="CDD" id="cd04866">
    <property type="entry name" value="LigD_Pol_like_3"/>
    <property type="match status" value="1"/>
</dbReference>
<evidence type="ECO:0000313" key="4">
    <source>
        <dbReference type="EMBL" id="MCZ8538349.1"/>
    </source>
</evidence>
<keyword evidence="4" id="KW-0436">Ligase</keyword>
<dbReference type="NCBIfam" id="TIGR02778">
    <property type="entry name" value="ligD_pol"/>
    <property type="match status" value="1"/>
</dbReference>
<comment type="similarity">
    <text evidence="1">In the C-terminal section; belongs to the ATP-dependent DNA ligase family.</text>
</comment>
<dbReference type="InterPro" id="IPR014143">
    <property type="entry name" value="NHEJ_ligase_prk"/>
</dbReference>
<dbReference type="PANTHER" id="PTHR42705">
    <property type="entry name" value="BIFUNCTIONAL NON-HOMOLOGOUS END JOINING PROTEIN LIGD"/>
    <property type="match status" value="1"/>
</dbReference>
<keyword evidence="5" id="KW-1185">Reference proteome</keyword>
<dbReference type="RefSeq" id="WP_269927421.1">
    <property type="nucleotide sequence ID" value="NZ_JAMKBJ010000015.1"/>
</dbReference>
<reference evidence="4" key="1">
    <citation type="submission" date="2022-05" db="EMBL/GenBank/DDBJ databases">
        <authorList>
            <person name="Colautti A."/>
            <person name="Iacumin L."/>
        </authorList>
    </citation>
    <scope>NUCLEOTIDE SEQUENCE</scope>
    <source>
        <strain evidence="4">SK 55</strain>
    </source>
</reference>
<comment type="similarity">
    <text evidence="2">In the N-terminal section; belongs to the LigD polymerase family.</text>
</comment>
<dbReference type="EC" id="6.5.1.1" evidence="4"/>
<gene>
    <name evidence="4" type="ORF">M9R32_14225</name>
</gene>
<dbReference type="GO" id="GO:0005524">
    <property type="term" value="F:ATP binding"/>
    <property type="evidence" value="ECO:0007669"/>
    <property type="project" value="InterPro"/>
</dbReference>
<evidence type="ECO:0000313" key="5">
    <source>
        <dbReference type="Proteomes" id="UP001152173"/>
    </source>
</evidence>
<proteinExistence type="inferred from homology"/>
<evidence type="ECO:0000256" key="2">
    <source>
        <dbReference type="ARBA" id="ARBA00049990"/>
    </source>
</evidence>
<sequence length="614" mass="71565">MKPMLLTAATDIPTGKDWLYEVKYDGFRCLLEWVEETPILKSRNGKVLNPMFPEIIAYCQDIYQDIRLFLPLMLDGELVYLVNNQQSNFSIVQMRSRMRTQSVINQHAQEFPCHYVAFDLLTSKGEIQHSLSFSERKLFMRKMFKSLNLPQAVNYQDMARIQMVEETKHSKKLWHQVKVNNGEGIVAKEKTSKWQSDKRTGHWMKIKNWRYVTVILSKYDHNNGFFHGSIYAKGKLIEVVTFRHGLKKEEMTTLKTLFESNGTLISSNVWELEPSICVEIACIDFDGKHLREPRFHAFDFDQDPSDCDWKQLQRQLYPLPENVKITNPDKPVWPLLGLNKDDYLLYLQYVSPHMLPFLQDRHLTVIRFPHGAEGESFYQKNAPDKIPGFLDTSKADDITHMVCNNLESLLWLGNQLALEFHIPFQTIATDKPTEIVFDLDPPSVQEFPLAIEAAQRMKAIFDQFGLNAFVKTSGRKGLQVYIPLPVNRFSYEETRVFTKFVSDFLCEQEPQWFTTERLIKNRHNKLYLDYVQHHEGKTIIAPYSARGTEHGLIATPLTWDEVNDSLKPDLFSIPAVLERLKKKGNPFRDFREKADELKFADVLNQLKELVRSKA</sequence>
<dbReference type="PROSITE" id="PS50160">
    <property type="entry name" value="DNA_LIGASE_A3"/>
    <property type="match status" value="1"/>
</dbReference>
<dbReference type="PROSITE" id="PS00697">
    <property type="entry name" value="DNA_LIGASE_A1"/>
    <property type="match status" value="1"/>
</dbReference>
<feature type="domain" description="ATP-dependent DNA ligase family profile" evidence="3">
    <location>
        <begin position="106"/>
        <end position="235"/>
    </location>
</feature>
<dbReference type="Gene3D" id="3.30.470.30">
    <property type="entry name" value="DNA ligase/mRNA capping enzyme"/>
    <property type="match status" value="1"/>
</dbReference>
<evidence type="ECO:0000259" key="3">
    <source>
        <dbReference type="PROSITE" id="PS50160"/>
    </source>
</evidence>
<dbReference type="InterPro" id="IPR033652">
    <property type="entry name" value="LigD_Pol-like_3"/>
</dbReference>
<dbReference type="Pfam" id="PF21686">
    <property type="entry name" value="LigD_Prim-Pol"/>
    <property type="match status" value="1"/>
</dbReference>
<dbReference type="AlphaFoldDB" id="A0A9X3REY1"/>
<protein>
    <submittedName>
        <fullName evidence="4">DNA ligase D</fullName>
        <ecNumber evidence="4">6.5.1.1</ecNumber>
    </submittedName>
</protein>
<dbReference type="InterPro" id="IPR012310">
    <property type="entry name" value="DNA_ligase_ATP-dep_cent"/>
</dbReference>
<dbReference type="Proteomes" id="UP001152173">
    <property type="component" value="Unassembled WGS sequence"/>
</dbReference>
<dbReference type="EMBL" id="JAMKBJ010000015">
    <property type="protein sequence ID" value="MCZ8538349.1"/>
    <property type="molecule type" value="Genomic_DNA"/>
</dbReference>
<dbReference type="GO" id="GO:0006281">
    <property type="term" value="P:DNA repair"/>
    <property type="evidence" value="ECO:0007669"/>
    <property type="project" value="InterPro"/>
</dbReference>
<accession>A0A9X3REY1</accession>
<dbReference type="NCBIfam" id="NF007211">
    <property type="entry name" value="PRK09633.1"/>
    <property type="match status" value="1"/>
</dbReference>
<dbReference type="Pfam" id="PF01068">
    <property type="entry name" value="DNA_ligase_A_M"/>
    <property type="match status" value="1"/>
</dbReference>
<evidence type="ECO:0000256" key="1">
    <source>
        <dbReference type="ARBA" id="ARBA00049981"/>
    </source>
</evidence>
<organism evidence="4 5">
    <name type="scientific">Paenisporosarcina quisquiliarum</name>
    <dbReference type="NCBI Taxonomy" id="365346"/>
    <lineage>
        <taxon>Bacteria</taxon>
        <taxon>Bacillati</taxon>
        <taxon>Bacillota</taxon>
        <taxon>Bacilli</taxon>
        <taxon>Bacillales</taxon>
        <taxon>Caryophanaceae</taxon>
        <taxon>Paenisporosarcina</taxon>
    </lineage>
</organism>
<dbReference type="Gene3D" id="3.90.920.10">
    <property type="entry name" value="DNA primase, PRIM domain"/>
    <property type="match status" value="1"/>
</dbReference>